<feature type="transmembrane region" description="Helical" evidence="2">
    <location>
        <begin position="341"/>
        <end position="360"/>
    </location>
</feature>
<dbReference type="PANTHER" id="PTHR36840">
    <property type="entry name" value="BLL5714 PROTEIN"/>
    <property type="match status" value="1"/>
</dbReference>
<keyword evidence="2" id="KW-0472">Membrane</keyword>
<gene>
    <name evidence="3" type="ORF">QEZ40_004247</name>
</gene>
<feature type="transmembrane region" description="Helical" evidence="2">
    <location>
        <begin position="234"/>
        <end position="258"/>
    </location>
</feature>
<accession>A0ABT7GZH4</accession>
<evidence type="ECO:0000313" key="3">
    <source>
        <dbReference type="EMBL" id="MDK9499037.1"/>
    </source>
</evidence>
<dbReference type="EMBL" id="JASITI010000038">
    <property type="protein sequence ID" value="MDK9499037.1"/>
    <property type="molecule type" value="Genomic_DNA"/>
</dbReference>
<keyword evidence="4" id="KW-1185">Reference proteome</keyword>
<comment type="caution">
    <text evidence="3">The sequence shown here is derived from an EMBL/GenBank/DDBJ whole genome shotgun (WGS) entry which is preliminary data.</text>
</comment>
<dbReference type="InterPro" id="IPR010640">
    <property type="entry name" value="Low_temperature_requirement_A"/>
</dbReference>
<protein>
    <submittedName>
        <fullName evidence="3">Low temperature requirement protein A</fullName>
    </submittedName>
</protein>
<feature type="transmembrane region" description="Helical" evidence="2">
    <location>
        <begin position="118"/>
        <end position="137"/>
    </location>
</feature>
<keyword evidence="2" id="KW-1133">Transmembrane helix</keyword>
<dbReference type="RefSeq" id="WP_285345030.1">
    <property type="nucleotide sequence ID" value="NZ_JASITI010000038.1"/>
</dbReference>
<feature type="transmembrane region" description="Helical" evidence="2">
    <location>
        <begin position="95"/>
        <end position="112"/>
    </location>
</feature>
<dbReference type="PANTHER" id="PTHR36840:SF1">
    <property type="entry name" value="BLL5714 PROTEIN"/>
    <property type="match status" value="1"/>
</dbReference>
<sequence>MESREPTGPGTAEAHERPEQPEQPEQPEKKVAWSELFFDLVLVFAVTQVSALLHHDHGWAGTGRALIVFVPVYWVWVGNTVHANTHDADRPLNRIALFAAGLCGLLMALALPEAFGDRGILLAGAYFCARLVLAALAHGRSRRLRPTPVTLSVLISGPLMLAGAFLDGGLRVGLWALAAAVDLAAPRLTRASMVRLNLDSGHLAERFGLFVMIALGESIVAVGAPVATAPDLDAGTLTAVAVAFVLVCSLWWVYFHLAAGAVRHGLETATVRADVARQVLSYGHLSLIASIIAVAVGMAEAVAHPGTRLPLGVAALLYGGCALFLATFGYTRWHLFRSWSVTRLAAAAAVLALLPVAALLPSLGALALLTLLVTALNLAELALVRRQGRLPGGREEEAPQALAS</sequence>
<evidence type="ECO:0000256" key="1">
    <source>
        <dbReference type="SAM" id="MobiDB-lite"/>
    </source>
</evidence>
<keyword evidence="2" id="KW-0812">Transmembrane</keyword>
<feature type="transmembrane region" description="Helical" evidence="2">
    <location>
        <begin position="311"/>
        <end position="329"/>
    </location>
</feature>
<dbReference type="Pfam" id="PF06772">
    <property type="entry name" value="LtrA"/>
    <property type="match status" value="1"/>
</dbReference>
<reference evidence="3 4" key="1">
    <citation type="submission" date="2023-05" db="EMBL/GenBank/DDBJ databases">
        <title>Sequencing and Assembly of Streptomyces sp. NP73.</title>
        <authorList>
            <person name="Konwar A.N."/>
            <person name="Saikia K."/>
            <person name="Thakur D."/>
        </authorList>
    </citation>
    <scope>NUCLEOTIDE SEQUENCE [LARGE SCALE GENOMIC DNA]</scope>
    <source>
        <strain evidence="3 4">NP73</strain>
    </source>
</reference>
<feature type="transmembrane region" description="Helical" evidence="2">
    <location>
        <begin position="209"/>
        <end position="228"/>
    </location>
</feature>
<organism evidence="3 4">
    <name type="scientific">Streptomyces katrae</name>
    <dbReference type="NCBI Taxonomy" id="68223"/>
    <lineage>
        <taxon>Bacteria</taxon>
        <taxon>Bacillati</taxon>
        <taxon>Actinomycetota</taxon>
        <taxon>Actinomycetes</taxon>
        <taxon>Kitasatosporales</taxon>
        <taxon>Streptomycetaceae</taxon>
        <taxon>Streptomyces</taxon>
    </lineage>
</organism>
<name>A0ABT7GZH4_9ACTN</name>
<feature type="region of interest" description="Disordered" evidence="1">
    <location>
        <begin position="1"/>
        <end position="28"/>
    </location>
</feature>
<evidence type="ECO:0000313" key="4">
    <source>
        <dbReference type="Proteomes" id="UP001223390"/>
    </source>
</evidence>
<evidence type="ECO:0000256" key="2">
    <source>
        <dbReference type="SAM" id="Phobius"/>
    </source>
</evidence>
<feature type="compositionally biased region" description="Basic and acidic residues" evidence="1">
    <location>
        <begin position="13"/>
        <end position="28"/>
    </location>
</feature>
<proteinExistence type="predicted"/>
<dbReference type="Proteomes" id="UP001223390">
    <property type="component" value="Unassembled WGS sequence"/>
</dbReference>
<feature type="transmembrane region" description="Helical" evidence="2">
    <location>
        <begin position="65"/>
        <end position="83"/>
    </location>
</feature>
<feature type="transmembrane region" description="Helical" evidence="2">
    <location>
        <begin position="279"/>
        <end position="299"/>
    </location>
</feature>